<dbReference type="AlphaFoldDB" id="A0A0E9PIP4"/>
<reference evidence="1" key="2">
    <citation type="journal article" date="2015" name="Fish Shellfish Immunol.">
        <title>Early steps in the European eel (Anguilla anguilla)-Vibrio vulnificus interaction in the gills: Role of the RtxA13 toxin.</title>
        <authorList>
            <person name="Callol A."/>
            <person name="Pajuelo D."/>
            <person name="Ebbesson L."/>
            <person name="Teles M."/>
            <person name="MacKenzie S."/>
            <person name="Amaro C."/>
        </authorList>
    </citation>
    <scope>NUCLEOTIDE SEQUENCE</scope>
</reference>
<proteinExistence type="predicted"/>
<organism evidence="1">
    <name type="scientific">Anguilla anguilla</name>
    <name type="common">European freshwater eel</name>
    <name type="synonym">Muraena anguilla</name>
    <dbReference type="NCBI Taxonomy" id="7936"/>
    <lineage>
        <taxon>Eukaryota</taxon>
        <taxon>Metazoa</taxon>
        <taxon>Chordata</taxon>
        <taxon>Craniata</taxon>
        <taxon>Vertebrata</taxon>
        <taxon>Euteleostomi</taxon>
        <taxon>Actinopterygii</taxon>
        <taxon>Neopterygii</taxon>
        <taxon>Teleostei</taxon>
        <taxon>Anguilliformes</taxon>
        <taxon>Anguillidae</taxon>
        <taxon>Anguilla</taxon>
    </lineage>
</organism>
<name>A0A0E9PIP4_ANGAN</name>
<evidence type="ECO:0000313" key="1">
    <source>
        <dbReference type="EMBL" id="JAH04167.1"/>
    </source>
</evidence>
<sequence>MDHLCPSDIEPGFTLCYNALLIDRLHVLPPLLSQ</sequence>
<protein>
    <submittedName>
        <fullName evidence="1">Uncharacterized protein</fullName>
    </submittedName>
</protein>
<reference evidence="1" key="1">
    <citation type="submission" date="2014-11" db="EMBL/GenBank/DDBJ databases">
        <authorList>
            <person name="Amaro Gonzalez C."/>
        </authorList>
    </citation>
    <scope>NUCLEOTIDE SEQUENCE</scope>
</reference>
<dbReference type="EMBL" id="GBXM01104410">
    <property type="protein sequence ID" value="JAH04167.1"/>
    <property type="molecule type" value="Transcribed_RNA"/>
</dbReference>
<accession>A0A0E9PIP4</accession>